<dbReference type="AlphaFoldDB" id="A0AAD7FTW4"/>
<evidence type="ECO:0000256" key="1">
    <source>
        <dbReference type="ARBA" id="ARBA00022669"/>
    </source>
</evidence>
<evidence type="ECO:0000313" key="4">
    <source>
        <dbReference type="EMBL" id="KAJ7642288.1"/>
    </source>
</evidence>
<keyword evidence="2" id="KW-0843">Virulence</keyword>
<dbReference type="EMBL" id="JARKIE010000419">
    <property type="protein sequence ID" value="KAJ7642288.1"/>
    <property type="molecule type" value="Genomic_DNA"/>
</dbReference>
<dbReference type="PANTHER" id="PTHR34997">
    <property type="entry name" value="AM15"/>
    <property type="match status" value="1"/>
</dbReference>
<dbReference type="Proteomes" id="UP001221757">
    <property type="component" value="Unassembled WGS sequence"/>
</dbReference>
<gene>
    <name evidence="4" type="ORF">B0H17DRAFT_1216430</name>
</gene>
<name>A0AAD7FTW4_MYCRO</name>
<comment type="caution">
    <text evidence="4">The sequence shown here is derived from an EMBL/GenBank/DDBJ whole genome shotgun (WGS) entry which is preliminary data.</text>
</comment>
<dbReference type="InterPro" id="IPR018392">
    <property type="entry name" value="LysM"/>
</dbReference>
<feature type="domain" description="LysM" evidence="3">
    <location>
        <begin position="1"/>
        <end position="46"/>
    </location>
</feature>
<keyword evidence="1" id="KW-0147">Chitin-binding</keyword>
<evidence type="ECO:0000313" key="5">
    <source>
        <dbReference type="Proteomes" id="UP001221757"/>
    </source>
</evidence>
<proteinExistence type="predicted"/>
<dbReference type="InterPro" id="IPR052210">
    <property type="entry name" value="LysM1-like"/>
</dbReference>
<accession>A0AAD7FTW4</accession>
<reference evidence="4" key="1">
    <citation type="submission" date="2023-03" db="EMBL/GenBank/DDBJ databases">
        <title>Massive genome expansion in bonnet fungi (Mycena s.s.) driven by repeated elements and novel gene families across ecological guilds.</title>
        <authorList>
            <consortium name="Lawrence Berkeley National Laboratory"/>
            <person name="Harder C.B."/>
            <person name="Miyauchi S."/>
            <person name="Viragh M."/>
            <person name="Kuo A."/>
            <person name="Thoen E."/>
            <person name="Andreopoulos B."/>
            <person name="Lu D."/>
            <person name="Skrede I."/>
            <person name="Drula E."/>
            <person name="Henrissat B."/>
            <person name="Morin E."/>
            <person name="Kohler A."/>
            <person name="Barry K."/>
            <person name="LaButti K."/>
            <person name="Morin E."/>
            <person name="Salamov A."/>
            <person name="Lipzen A."/>
            <person name="Mereny Z."/>
            <person name="Hegedus B."/>
            <person name="Baldrian P."/>
            <person name="Stursova M."/>
            <person name="Weitz H."/>
            <person name="Taylor A."/>
            <person name="Grigoriev I.V."/>
            <person name="Nagy L.G."/>
            <person name="Martin F."/>
            <person name="Kauserud H."/>
        </authorList>
    </citation>
    <scope>NUCLEOTIDE SEQUENCE</scope>
    <source>
        <strain evidence="4">CBHHK067</strain>
    </source>
</reference>
<dbReference type="Gene3D" id="3.10.350.10">
    <property type="entry name" value="LysM domain"/>
    <property type="match status" value="1"/>
</dbReference>
<dbReference type="GO" id="GO:0008061">
    <property type="term" value="F:chitin binding"/>
    <property type="evidence" value="ECO:0007669"/>
    <property type="project" value="UniProtKB-KW"/>
</dbReference>
<dbReference type="PANTHER" id="PTHR34997:SF1">
    <property type="entry name" value="PEPTIDOGLYCAN-BINDING LYSIN DOMAIN"/>
    <property type="match status" value="1"/>
</dbReference>
<dbReference type="Pfam" id="PF01476">
    <property type="entry name" value="LysM"/>
    <property type="match status" value="1"/>
</dbReference>
<organism evidence="4 5">
    <name type="scientific">Mycena rosella</name>
    <name type="common">Pink bonnet</name>
    <name type="synonym">Agaricus rosellus</name>
    <dbReference type="NCBI Taxonomy" id="1033263"/>
    <lineage>
        <taxon>Eukaryota</taxon>
        <taxon>Fungi</taxon>
        <taxon>Dikarya</taxon>
        <taxon>Basidiomycota</taxon>
        <taxon>Agaricomycotina</taxon>
        <taxon>Agaricomycetes</taxon>
        <taxon>Agaricomycetidae</taxon>
        <taxon>Agaricales</taxon>
        <taxon>Marasmiineae</taxon>
        <taxon>Mycenaceae</taxon>
        <taxon>Mycena</taxon>
    </lineage>
</organism>
<protein>
    <recommendedName>
        <fullName evidence="3">LysM domain-containing protein</fullName>
    </recommendedName>
</protein>
<evidence type="ECO:0000259" key="3">
    <source>
        <dbReference type="PROSITE" id="PS51782"/>
    </source>
</evidence>
<evidence type="ECO:0000256" key="2">
    <source>
        <dbReference type="ARBA" id="ARBA00023026"/>
    </source>
</evidence>
<dbReference type="SUPFAM" id="SSF54106">
    <property type="entry name" value="LysM domain"/>
    <property type="match status" value="1"/>
</dbReference>
<dbReference type="PROSITE" id="PS51782">
    <property type="entry name" value="LYSM"/>
    <property type="match status" value="1"/>
</dbReference>
<dbReference type="CDD" id="cd00118">
    <property type="entry name" value="LysM"/>
    <property type="match status" value="1"/>
</dbReference>
<dbReference type="SMART" id="SM00257">
    <property type="entry name" value="LysM"/>
    <property type="match status" value="1"/>
</dbReference>
<sequence>MYTVVSGDTCATICSVFDLSAADFLRMNPSVGAACMNLQNGQEYCVQRGSETTKAKRMMKRTMELAGVKTLSCTSTPTLKMPRAPARAPNRGSLEEHPRVTLLATFQFRHLRLWSLHFQSTPSSVSLVLDDPLSTATSANSSDGFGMDRIAASVASQTPRIVKITMEEDY</sequence>
<keyword evidence="5" id="KW-1185">Reference proteome</keyword>
<dbReference type="InterPro" id="IPR036779">
    <property type="entry name" value="LysM_dom_sf"/>
</dbReference>